<evidence type="ECO:0000313" key="6">
    <source>
        <dbReference type="Proteomes" id="UP000054321"/>
    </source>
</evidence>
<dbReference type="InterPro" id="IPR019273">
    <property type="entry name" value="Lunapark_Znf"/>
</dbReference>
<dbReference type="InParanoid" id="A0A0C3E1F2"/>
<dbReference type="STRING" id="913774.A0A0C3E1F2"/>
<keyword evidence="1" id="KW-0863">Zinc-finger</keyword>
<keyword evidence="2" id="KW-0175">Coiled coil</keyword>
<dbReference type="GO" id="GO:0008270">
    <property type="term" value="F:zinc ion binding"/>
    <property type="evidence" value="ECO:0007669"/>
    <property type="project" value="UniProtKB-KW"/>
</dbReference>
<evidence type="ECO:0000256" key="1">
    <source>
        <dbReference type="RuleBase" id="RU367073"/>
    </source>
</evidence>
<keyword evidence="1" id="KW-1133">Transmembrane helix</keyword>
<dbReference type="HOGENOM" id="CLU_039522_1_0_1"/>
<dbReference type="OrthoDB" id="1725934at2759"/>
<evidence type="ECO:0000313" key="5">
    <source>
        <dbReference type="EMBL" id="KIN08113.1"/>
    </source>
</evidence>
<feature type="compositionally biased region" description="Pro residues" evidence="3">
    <location>
        <begin position="200"/>
        <end position="214"/>
    </location>
</feature>
<keyword evidence="1" id="KW-0479">Metal-binding</keyword>
<dbReference type="GO" id="GO:0098826">
    <property type="term" value="C:endoplasmic reticulum tubular network membrane"/>
    <property type="evidence" value="ECO:0007669"/>
    <property type="project" value="UniProtKB-UniRule"/>
</dbReference>
<feature type="domain" description="Lunapark zinc ribbon" evidence="4">
    <location>
        <begin position="244"/>
        <end position="300"/>
    </location>
</feature>
<dbReference type="AlphaFoldDB" id="A0A0C3E1F2"/>
<reference evidence="6" key="2">
    <citation type="submission" date="2015-01" db="EMBL/GenBank/DDBJ databases">
        <title>Evolutionary Origins and Diversification of the Mycorrhizal Mutualists.</title>
        <authorList>
            <consortium name="DOE Joint Genome Institute"/>
            <consortium name="Mycorrhizal Genomics Consortium"/>
            <person name="Kohler A."/>
            <person name="Kuo A."/>
            <person name="Nagy L.G."/>
            <person name="Floudas D."/>
            <person name="Copeland A."/>
            <person name="Barry K.W."/>
            <person name="Cichocki N."/>
            <person name="Veneault-Fourrey C."/>
            <person name="LaButti K."/>
            <person name="Lindquist E.A."/>
            <person name="Lipzen A."/>
            <person name="Lundell T."/>
            <person name="Morin E."/>
            <person name="Murat C."/>
            <person name="Riley R."/>
            <person name="Ohm R."/>
            <person name="Sun H."/>
            <person name="Tunlid A."/>
            <person name="Henrissat B."/>
            <person name="Grigoriev I.V."/>
            <person name="Hibbett D.S."/>
            <person name="Martin F."/>
        </authorList>
    </citation>
    <scope>NUCLEOTIDE SEQUENCE [LARGE SCALE GENOMIC DNA]</scope>
    <source>
        <strain evidence="6">Zn</strain>
    </source>
</reference>
<comment type="function">
    <text evidence="1">Plays a role in determining ER morphology.</text>
</comment>
<keyword evidence="1" id="KW-0472">Membrane</keyword>
<evidence type="ECO:0000256" key="2">
    <source>
        <dbReference type="SAM" id="Coils"/>
    </source>
</evidence>
<feature type="region of interest" description="Disordered" evidence="3">
    <location>
        <begin position="323"/>
        <end position="384"/>
    </location>
</feature>
<organism evidence="5 6">
    <name type="scientific">Oidiodendron maius (strain Zn)</name>
    <dbReference type="NCBI Taxonomy" id="913774"/>
    <lineage>
        <taxon>Eukaryota</taxon>
        <taxon>Fungi</taxon>
        <taxon>Dikarya</taxon>
        <taxon>Ascomycota</taxon>
        <taxon>Pezizomycotina</taxon>
        <taxon>Leotiomycetes</taxon>
        <taxon>Leotiomycetes incertae sedis</taxon>
        <taxon>Myxotrichaceae</taxon>
        <taxon>Oidiodendron</taxon>
    </lineage>
</organism>
<feature type="compositionally biased region" description="Basic residues" evidence="3">
    <location>
        <begin position="373"/>
        <end position="384"/>
    </location>
</feature>
<dbReference type="InterPro" id="IPR040115">
    <property type="entry name" value="Lnp"/>
</dbReference>
<accession>A0A0C3E1F2</accession>
<dbReference type="PANTHER" id="PTHR22166:SF12">
    <property type="entry name" value="ENDOPLASMIC RETICULUM JUNCTION FORMATION PROTEIN LUNAPARK"/>
    <property type="match status" value="1"/>
</dbReference>
<keyword evidence="1" id="KW-0812">Transmembrane</keyword>
<proteinExistence type="inferred from homology"/>
<dbReference type="PANTHER" id="PTHR22166">
    <property type="entry name" value="ENDOPLASMIC RETICULUM JUNCTION FORMATION PROTEIN LUNAPARK"/>
    <property type="match status" value="1"/>
</dbReference>
<dbReference type="GO" id="GO:0071788">
    <property type="term" value="P:endoplasmic reticulum tubular network maintenance"/>
    <property type="evidence" value="ECO:0007669"/>
    <property type="project" value="UniProtKB-UniRule"/>
</dbReference>
<comment type="subcellular location">
    <subcellularLocation>
        <location evidence="1">Endoplasmic reticulum membrane</location>
        <topology evidence="1">Multi-pass membrane protein</topology>
    </subcellularLocation>
</comment>
<keyword evidence="6" id="KW-1185">Reference proteome</keyword>
<comment type="caution">
    <text evidence="1">Lacks conserved residue(s) required for the propagation of feature annotation.</text>
</comment>
<dbReference type="Proteomes" id="UP000054321">
    <property type="component" value="Unassembled WGS sequence"/>
</dbReference>
<feature type="region of interest" description="Disordered" evidence="3">
    <location>
        <begin position="139"/>
        <end position="218"/>
    </location>
</feature>
<protein>
    <recommendedName>
        <fullName evidence="1">Endoplasmic reticulum junction formation protein lunapark</fullName>
    </recommendedName>
</protein>
<comment type="similarity">
    <text evidence="1">Belongs to the lunapark family.</text>
</comment>
<dbReference type="EMBL" id="KN832870">
    <property type="protein sequence ID" value="KIN08113.1"/>
    <property type="molecule type" value="Genomic_DNA"/>
</dbReference>
<evidence type="ECO:0000256" key="3">
    <source>
        <dbReference type="SAM" id="MobiDB-lite"/>
    </source>
</evidence>
<name>A0A0C3E1F2_OIDMZ</name>
<feature type="coiled-coil region" evidence="2">
    <location>
        <begin position="14"/>
        <end position="48"/>
    </location>
</feature>
<dbReference type="Pfam" id="PF10058">
    <property type="entry name" value="Zn_ribbon_10"/>
    <property type="match status" value="1"/>
</dbReference>
<comment type="domain">
    <text evidence="1">The C4-type zinc finger motif is necessary both for its ER three-way tubular junction localization and formation.</text>
</comment>
<sequence>MVSLWPWKGEDTSAASFEKALSALAKKISKLQNQLNNLQQRGRRLQALWTLYTSFAYLLCVIILVLVVGWRKWTALEYTAVAGSPVAIWLIRGGINTYYNFRVDTLTQRLEAQQTERVKTIEKLKAATKYDSTQQLLEKYGGATPKPRSERKSLPANVSTKAPKNPPKHPPRTSLGPPPPTANIPKPIQVQSQPSTPQAAPKPPVTFVGPPPITASPQAEFAPNAFSIPQQYATGETANLEGSWYDRVLDLLLGEDETAAKNRMVLICPSCRLVNGQAPPGTKTLAELGRWRCFGCGTMNGEEDETAKAVKEMKEMIKKKNTDDALVAKNKTGSEPAAEAEFGETREDESEIEQDIVDKVTGSDSDAVEVRPSKARLKSGRQKA</sequence>
<keyword evidence="1" id="KW-0256">Endoplasmic reticulum</keyword>
<feature type="compositionally biased region" description="Acidic residues" evidence="3">
    <location>
        <begin position="346"/>
        <end position="355"/>
    </location>
</feature>
<reference evidence="5 6" key="1">
    <citation type="submission" date="2014-04" db="EMBL/GenBank/DDBJ databases">
        <authorList>
            <consortium name="DOE Joint Genome Institute"/>
            <person name="Kuo A."/>
            <person name="Martino E."/>
            <person name="Perotto S."/>
            <person name="Kohler A."/>
            <person name="Nagy L.G."/>
            <person name="Floudas D."/>
            <person name="Copeland A."/>
            <person name="Barry K.W."/>
            <person name="Cichocki N."/>
            <person name="Veneault-Fourrey C."/>
            <person name="LaButti K."/>
            <person name="Lindquist E.A."/>
            <person name="Lipzen A."/>
            <person name="Lundell T."/>
            <person name="Morin E."/>
            <person name="Murat C."/>
            <person name="Sun H."/>
            <person name="Tunlid A."/>
            <person name="Henrissat B."/>
            <person name="Grigoriev I.V."/>
            <person name="Hibbett D.S."/>
            <person name="Martin F."/>
            <person name="Nordberg H.P."/>
            <person name="Cantor M.N."/>
            <person name="Hua S.X."/>
        </authorList>
    </citation>
    <scope>NUCLEOTIDE SEQUENCE [LARGE SCALE GENOMIC DNA]</scope>
    <source>
        <strain evidence="5 6">Zn</strain>
    </source>
</reference>
<gene>
    <name evidence="5" type="ORF">OIDMADRAFT_16489</name>
</gene>
<evidence type="ECO:0000259" key="4">
    <source>
        <dbReference type="Pfam" id="PF10058"/>
    </source>
</evidence>
<keyword evidence="1" id="KW-0862">Zinc</keyword>
<feature type="transmembrane region" description="Helical" evidence="1">
    <location>
        <begin position="49"/>
        <end position="70"/>
    </location>
</feature>
<feature type="compositionally biased region" description="Polar residues" evidence="3">
    <location>
        <begin position="189"/>
        <end position="198"/>
    </location>
</feature>
<dbReference type="GO" id="GO:1903373">
    <property type="term" value="P:positive regulation of endoplasmic reticulum tubular network organization"/>
    <property type="evidence" value="ECO:0007669"/>
    <property type="project" value="UniProtKB-UniRule"/>
</dbReference>